<evidence type="ECO:0000256" key="1">
    <source>
        <dbReference type="ARBA" id="ARBA00000900"/>
    </source>
</evidence>
<accession>A0A2G9H1L2</accession>
<dbReference type="CDD" id="cd16667">
    <property type="entry name" value="RING-H2_RNF126-like"/>
    <property type="match status" value="1"/>
</dbReference>
<comment type="caution">
    <text evidence="10">The sequence shown here is derived from an EMBL/GenBank/DDBJ whole genome shotgun (WGS) entry which is preliminary data.</text>
</comment>
<dbReference type="PANTHER" id="PTHR15710:SF18">
    <property type="entry name" value="RING-TYPE E3 UBIQUITIN TRANSFERASE"/>
    <property type="match status" value="1"/>
</dbReference>
<dbReference type="EMBL" id="NKXS01002942">
    <property type="protein sequence ID" value="PIN11393.1"/>
    <property type="molecule type" value="Genomic_DNA"/>
</dbReference>
<feature type="domain" description="RING-type" evidence="9">
    <location>
        <begin position="260"/>
        <end position="301"/>
    </location>
</feature>
<keyword evidence="3" id="KW-0808">Transferase</keyword>
<keyword evidence="10" id="KW-0436">Ligase</keyword>
<dbReference type="FunFam" id="3.30.40.10:FF:000022">
    <property type="entry name" value="E3 ubiquitin-protein ligase RING1-like"/>
    <property type="match status" value="1"/>
</dbReference>
<keyword evidence="5 8" id="KW-0863">Zinc-finger</keyword>
<dbReference type="InterPro" id="IPR039525">
    <property type="entry name" value="RNF126-like_zinc-ribbon"/>
</dbReference>
<dbReference type="GO" id="GO:0005737">
    <property type="term" value="C:cytoplasm"/>
    <property type="evidence" value="ECO:0007669"/>
    <property type="project" value="TreeGrafter"/>
</dbReference>
<organism evidence="10 11">
    <name type="scientific">Handroanthus impetiginosus</name>
    <dbReference type="NCBI Taxonomy" id="429701"/>
    <lineage>
        <taxon>Eukaryota</taxon>
        <taxon>Viridiplantae</taxon>
        <taxon>Streptophyta</taxon>
        <taxon>Embryophyta</taxon>
        <taxon>Tracheophyta</taxon>
        <taxon>Spermatophyta</taxon>
        <taxon>Magnoliopsida</taxon>
        <taxon>eudicotyledons</taxon>
        <taxon>Gunneridae</taxon>
        <taxon>Pentapetalae</taxon>
        <taxon>asterids</taxon>
        <taxon>lamiids</taxon>
        <taxon>Lamiales</taxon>
        <taxon>Bignoniaceae</taxon>
        <taxon>Crescentiina</taxon>
        <taxon>Tabebuia alliance</taxon>
        <taxon>Handroanthus</taxon>
    </lineage>
</organism>
<evidence type="ECO:0000259" key="9">
    <source>
        <dbReference type="PROSITE" id="PS50089"/>
    </source>
</evidence>
<evidence type="ECO:0000256" key="4">
    <source>
        <dbReference type="ARBA" id="ARBA00022723"/>
    </source>
</evidence>
<protein>
    <recommendedName>
        <fullName evidence="2">RING-type E3 ubiquitin transferase</fullName>
        <ecNumber evidence="2">2.3.2.27</ecNumber>
    </recommendedName>
</protein>
<dbReference type="GO" id="GO:0016567">
    <property type="term" value="P:protein ubiquitination"/>
    <property type="evidence" value="ECO:0007669"/>
    <property type="project" value="TreeGrafter"/>
</dbReference>
<dbReference type="Gene3D" id="3.30.40.10">
    <property type="entry name" value="Zinc/RING finger domain, C3HC4 (zinc finger)"/>
    <property type="match status" value="1"/>
</dbReference>
<dbReference type="AlphaFoldDB" id="A0A2G9H1L2"/>
<dbReference type="SMART" id="SM00184">
    <property type="entry name" value="RING"/>
    <property type="match status" value="1"/>
</dbReference>
<evidence type="ECO:0000313" key="10">
    <source>
        <dbReference type="EMBL" id="PIN11393.1"/>
    </source>
</evidence>
<name>A0A2G9H1L2_9LAMI</name>
<evidence type="ECO:0000256" key="2">
    <source>
        <dbReference type="ARBA" id="ARBA00012483"/>
    </source>
</evidence>
<comment type="catalytic activity">
    <reaction evidence="1">
        <text>S-ubiquitinyl-[E2 ubiquitin-conjugating enzyme]-L-cysteine + [acceptor protein]-L-lysine = [E2 ubiquitin-conjugating enzyme]-L-cysteine + N(6)-ubiquitinyl-[acceptor protein]-L-lysine.</text>
        <dbReference type="EC" id="2.3.2.27"/>
    </reaction>
</comment>
<keyword evidence="11" id="KW-1185">Reference proteome</keyword>
<dbReference type="Pfam" id="PF13639">
    <property type="entry name" value="zf-RING_2"/>
    <property type="match status" value="1"/>
</dbReference>
<dbReference type="GO" id="GO:0008270">
    <property type="term" value="F:zinc ion binding"/>
    <property type="evidence" value="ECO:0007669"/>
    <property type="project" value="UniProtKB-KW"/>
</dbReference>
<dbReference type="GO" id="GO:0016874">
    <property type="term" value="F:ligase activity"/>
    <property type="evidence" value="ECO:0007669"/>
    <property type="project" value="UniProtKB-KW"/>
</dbReference>
<evidence type="ECO:0000313" key="11">
    <source>
        <dbReference type="Proteomes" id="UP000231279"/>
    </source>
</evidence>
<dbReference type="SUPFAM" id="SSF57850">
    <property type="entry name" value="RING/U-box"/>
    <property type="match status" value="1"/>
</dbReference>
<dbReference type="PANTHER" id="PTHR15710">
    <property type="entry name" value="E3 UBIQUITIN-PROTEIN LIGASE PRAJA"/>
    <property type="match status" value="1"/>
</dbReference>
<dbReference type="PROSITE" id="PS50089">
    <property type="entry name" value="ZF_RING_2"/>
    <property type="match status" value="1"/>
</dbReference>
<dbReference type="Proteomes" id="UP000231279">
    <property type="component" value="Unassembled WGS sequence"/>
</dbReference>
<dbReference type="InterPro" id="IPR001841">
    <property type="entry name" value="Znf_RING"/>
</dbReference>
<dbReference type="STRING" id="429701.A0A2G9H1L2"/>
<gene>
    <name evidence="10" type="ORF">CDL12_16015</name>
</gene>
<evidence type="ECO:0000256" key="6">
    <source>
        <dbReference type="ARBA" id="ARBA00022786"/>
    </source>
</evidence>
<dbReference type="EC" id="2.3.2.27" evidence="2"/>
<keyword evidence="6" id="KW-0833">Ubl conjugation pathway</keyword>
<proteinExistence type="predicted"/>
<dbReference type="InterPro" id="IPR013083">
    <property type="entry name" value="Znf_RING/FYVE/PHD"/>
</dbReference>
<dbReference type="GO" id="GO:0061630">
    <property type="term" value="F:ubiquitin protein ligase activity"/>
    <property type="evidence" value="ECO:0007669"/>
    <property type="project" value="UniProtKB-EC"/>
</dbReference>
<dbReference type="OrthoDB" id="8062037at2759"/>
<keyword evidence="4" id="KW-0479">Metal-binding</keyword>
<evidence type="ECO:0000256" key="5">
    <source>
        <dbReference type="ARBA" id="ARBA00022771"/>
    </source>
</evidence>
<sequence length="366" mass="42354">MSLSPPNERVNGARNFNLYWCYQCHRTVRIASDDSSNPICPRCFGQFLYEIDMARRQPVFEFTAFDPSPEARILEALALLLDPPSRSRNAGVESGVDRAPTLAQTRANGRGRHLHGDLEEAENRNWFLPRRRNIFFAEDRDLDEHRNRRWFRRRRNRNSLFGEDGDDDWGPETGILARPRTWIIFHPAGPTPAGPDQPRERVIPRGVDPRNYFIGPGFQELIEELTQNDRPGPPPAPDSVINSIPTITISPTHLQTDSECPVCKEEFKPGMEARELPCNHIYHSDCIVPWLRLHNSCPVCRHELVVPCEIQVNQSDESHDESGREQRCWRLRQLMNLWPFRSRYQPLHGEPTTSRRRAESGRCIIL</sequence>
<evidence type="ECO:0000256" key="3">
    <source>
        <dbReference type="ARBA" id="ARBA00022679"/>
    </source>
</evidence>
<evidence type="ECO:0000256" key="8">
    <source>
        <dbReference type="PROSITE-ProRule" id="PRU00175"/>
    </source>
</evidence>
<keyword evidence="7" id="KW-0862">Zinc</keyword>
<dbReference type="Pfam" id="PF14369">
    <property type="entry name" value="Zn_ribbon_19"/>
    <property type="match status" value="1"/>
</dbReference>
<reference evidence="11" key="1">
    <citation type="journal article" date="2018" name="Gigascience">
        <title>Genome assembly of the Pink Ipe (Handroanthus impetiginosus, Bignoniaceae), a highly valued, ecologically keystone Neotropical timber forest tree.</title>
        <authorList>
            <person name="Silva-Junior O.B."/>
            <person name="Grattapaglia D."/>
            <person name="Novaes E."/>
            <person name="Collevatti R.G."/>
        </authorList>
    </citation>
    <scope>NUCLEOTIDE SEQUENCE [LARGE SCALE GENOMIC DNA]</scope>
    <source>
        <strain evidence="11">cv. UFG-1</strain>
    </source>
</reference>
<evidence type="ECO:0000256" key="7">
    <source>
        <dbReference type="ARBA" id="ARBA00022833"/>
    </source>
</evidence>